<evidence type="ECO:0000256" key="4">
    <source>
        <dbReference type="ARBA" id="ARBA00022679"/>
    </source>
</evidence>
<dbReference type="InterPro" id="IPR003661">
    <property type="entry name" value="HisK_dim/P_dom"/>
</dbReference>
<evidence type="ECO:0000256" key="6">
    <source>
        <dbReference type="ARBA" id="ARBA00023012"/>
    </source>
</evidence>
<dbReference type="RefSeq" id="WP_321537063.1">
    <property type="nucleotide sequence ID" value="NZ_JARGDL010000036.1"/>
</dbReference>
<dbReference type="InterPro" id="IPR005467">
    <property type="entry name" value="His_kinase_dom"/>
</dbReference>
<keyword evidence="8" id="KW-0472">Membrane</keyword>
<comment type="caution">
    <text evidence="10">The sequence shown here is derived from an EMBL/GenBank/DDBJ whole genome shotgun (WGS) entry which is preliminary data.</text>
</comment>
<dbReference type="GO" id="GO:0000155">
    <property type="term" value="F:phosphorelay sensor kinase activity"/>
    <property type="evidence" value="ECO:0007669"/>
    <property type="project" value="InterPro"/>
</dbReference>
<dbReference type="AlphaFoldDB" id="A0AAE3TDS9"/>
<feature type="coiled-coil region" evidence="7">
    <location>
        <begin position="183"/>
        <end position="217"/>
    </location>
</feature>
<dbReference type="SMART" id="SM00387">
    <property type="entry name" value="HATPase_c"/>
    <property type="match status" value="1"/>
</dbReference>
<evidence type="ECO:0000256" key="1">
    <source>
        <dbReference type="ARBA" id="ARBA00000085"/>
    </source>
</evidence>
<evidence type="ECO:0000256" key="3">
    <source>
        <dbReference type="ARBA" id="ARBA00022553"/>
    </source>
</evidence>
<dbReference type="Pfam" id="PF02518">
    <property type="entry name" value="HATPase_c"/>
    <property type="match status" value="1"/>
</dbReference>
<keyword evidence="7" id="KW-0175">Coiled coil</keyword>
<dbReference type="EMBL" id="JARGDL010000036">
    <property type="protein sequence ID" value="MDF1613290.1"/>
    <property type="molecule type" value="Genomic_DNA"/>
</dbReference>
<dbReference type="Proteomes" id="UP001221302">
    <property type="component" value="Unassembled WGS sequence"/>
</dbReference>
<dbReference type="GO" id="GO:0005886">
    <property type="term" value="C:plasma membrane"/>
    <property type="evidence" value="ECO:0007669"/>
    <property type="project" value="TreeGrafter"/>
</dbReference>
<dbReference type="InterPro" id="IPR050351">
    <property type="entry name" value="BphY/WalK/GraS-like"/>
</dbReference>
<dbReference type="PROSITE" id="PS50109">
    <property type="entry name" value="HIS_KIN"/>
    <property type="match status" value="1"/>
</dbReference>
<dbReference type="SUPFAM" id="SSF55874">
    <property type="entry name" value="ATPase domain of HSP90 chaperone/DNA topoisomerase II/histidine kinase"/>
    <property type="match status" value="1"/>
</dbReference>
<dbReference type="GO" id="GO:0016036">
    <property type="term" value="P:cellular response to phosphate starvation"/>
    <property type="evidence" value="ECO:0007669"/>
    <property type="project" value="TreeGrafter"/>
</dbReference>
<keyword evidence="8" id="KW-0812">Transmembrane</keyword>
<dbReference type="Gene3D" id="1.10.287.130">
    <property type="match status" value="1"/>
</dbReference>
<dbReference type="PANTHER" id="PTHR45453:SF1">
    <property type="entry name" value="PHOSPHATE REGULON SENSOR PROTEIN PHOR"/>
    <property type="match status" value="1"/>
</dbReference>
<dbReference type="Gene3D" id="3.30.565.10">
    <property type="entry name" value="Histidine kinase-like ATPase, C-terminal domain"/>
    <property type="match status" value="1"/>
</dbReference>
<keyword evidence="6" id="KW-0902">Two-component regulatory system</keyword>
<dbReference type="InterPro" id="IPR036097">
    <property type="entry name" value="HisK_dim/P_sf"/>
</dbReference>
<keyword evidence="4" id="KW-0808">Transferase</keyword>
<gene>
    <name evidence="10" type="ORF">P0M35_14090</name>
</gene>
<comment type="catalytic activity">
    <reaction evidence="1">
        <text>ATP + protein L-histidine = ADP + protein N-phospho-L-histidine.</text>
        <dbReference type="EC" id="2.7.13.3"/>
    </reaction>
</comment>
<feature type="domain" description="Histidine kinase" evidence="9">
    <location>
        <begin position="213"/>
        <end position="400"/>
    </location>
</feature>
<sequence>MKLINKISRYFLISSIPIFIIVSVGLYYIIENTVTNETDEQLINISKKVIRELKNGKVICFAPFVEVNSVNEVKDQNYKFEDVRLASQDDDEGEQFRQVTTYANVNGVNYKIVTRVSLIEKEDMLFTIMSISIGAVLFLVLIMYVTNKIISKKIFKDFYDTLKKLESFSIKNDDELKLTKSRIEEFEQLNKSLIYLAEKAKNEYRSLKEFSEEMNHEIQTPISVIKSKLELLLQNNDLSEDDLSLLGTSLKNLNKLERINKSILLLNKLEHKELFESVQLNLAEETKNVLNDYNDFISTKNLTINLLIDQNLTITANQSLINILLSNLISNAIKHNVNNGKINIELKNNELIISNTGQTSGVNPEKYFERFYKESASSDSVGLGLTIVKKICDLYGLKISNHYSYNLYYVVIDFTLS</sequence>
<evidence type="ECO:0000256" key="2">
    <source>
        <dbReference type="ARBA" id="ARBA00012438"/>
    </source>
</evidence>
<dbReference type="Pfam" id="PF00512">
    <property type="entry name" value="HisKA"/>
    <property type="match status" value="1"/>
</dbReference>
<reference evidence="10" key="1">
    <citation type="submission" date="2023-03" db="EMBL/GenBank/DDBJ databases">
        <title>Stygiobacter electus gen. nov., sp. nov., facultatively anaerobic thermotolerant bacterium of the class Ignavibacteria from a well of Yessentuki mineral water deposit.</title>
        <authorList>
            <person name="Podosokorskaya O.A."/>
            <person name="Elcheninov A.G."/>
            <person name="Petrova N.F."/>
            <person name="Zavarzina D.G."/>
            <person name="Kublanov I.V."/>
            <person name="Merkel A.Y."/>
        </authorList>
    </citation>
    <scope>NUCLEOTIDE SEQUENCE</scope>
    <source>
        <strain evidence="10">09-Me</strain>
    </source>
</reference>
<dbReference type="EC" id="2.7.13.3" evidence="2"/>
<evidence type="ECO:0000256" key="5">
    <source>
        <dbReference type="ARBA" id="ARBA00022777"/>
    </source>
</evidence>
<dbReference type="CDD" id="cd00075">
    <property type="entry name" value="HATPase"/>
    <property type="match status" value="1"/>
</dbReference>
<dbReference type="PANTHER" id="PTHR45453">
    <property type="entry name" value="PHOSPHATE REGULON SENSOR PROTEIN PHOR"/>
    <property type="match status" value="1"/>
</dbReference>
<dbReference type="SMART" id="SM00388">
    <property type="entry name" value="HisKA"/>
    <property type="match status" value="1"/>
</dbReference>
<keyword evidence="3" id="KW-0597">Phosphoprotein</keyword>
<dbReference type="InterPro" id="IPR036890">
    <property type="entry name" value="HATPase_C_sf"/>
</dbReference>
<keyword evidence="8" id="KW-1133">Transmembrane helix</keyword>
<dbReference type="SUPFAM" id="SSF47384">
    <property type="entry name" value="Homodimeric domain of signal transducing histidine kinase"/>
    <property type="match status" value="1"/>
</dbReference>
<organism evidence="10 11">
    <name type="scientific">Stygiobacter electus</name>
    <dbReference type="NCBI Taxonomy" id="3032292"/>
    <lineage>
        <taxon>Bacteria</taxon>
        <taxon>Pseudomonadati</taxon>
        <taxon>Ignavibacteriota</taxon>
        <taxon>Ignavibacteria</taxon>
        <taxon>Ignavibacteriales</taxon>
        <taxon>Melioribacteraceae</taxon>
        <taxon>Stygiobacter</taxon>
    </lineage>
</organism>
<dbReference type="InterPro" id="IPR003594">
    <property type="entry name" value="HATPase_dom"/>
</dbReference>
<feature type="transmembrane region" description="Helical" evidence="8">
    <location>
        <begin position="124"/>
        <end position="146"/>
    </location>
</feature>
<proteinExistence type="predicted"/>
<dbReference type="GO" id="GO:0004721">
    <property type="term" value="F:phosphoprotein phosphatase activity"/>
    <property type="evidence" value="ECO:0007669"/>
    <property type="project" value="TreeGrafter"/>
</dbReference>
<feature type="transmembrane region" description="Helical" evidence="8">
    <location>
        <begin position="7"/>
        <end position="30"/>
    </location>
</feature>
<protein>
    <recommendedName>
        <fullName evidence="2">histidine kinase</fullName>
        <ecNumber evidence="2">2.7.13.3</ecNumber>
    </recommendedName>
</protein>
<evidence type="ECO:0000259" key="9">
    <source>
        <dbReference type="PROSITE" id="PS50109"/>
    </source>
</evidence>
<dbReference type="CDD" id="cd00082">
    <property type="entry name" value="HisKA"/>
    <property type="match status" value="1"/>
</dbReference>
<keyword evidence="5 10" id="KW-0418">Kinase</keyword>
<evidence type="ECO:0000256" key="8">
    <source>
        <dbReference type="SAM" id="Phobius"/>
    </source>
</evidence>
<evidence type="ECO:0000313" key="11">
    <source>
        <dbReference type="Proteomes" id="UP001221302"/>
    </source>
</evidence>
<evidence type="ECO:0000313" key="10">
    <source>
        <dbReference type="EMBL" id="MDF1613290.1"/>
    </source>
</evidence>
<accession>A0AAE3TDS9</accession>
<keyword evidence="11" id="KW-1185">Reference proteome</keyword>
<evidence type="ECO:0000256" key="7">
    <source>
        <dbReference type="SAM" id="Coils"/>
    </source>
</evidence>
<name>A0AAE3TDS9_9BACT</name>